<comment type="caution">
    <text evidence="2">The sequence shown here is derived from an EMBL/GenBank/DDBJ whole genome shotgun (WGS) entry which is preliminary data.</text>
</comment>
<protein>
    <submittedName>
        <fullName evidence="2">Uncharacterized protein</fullName>
    </submittedName>
</protein>
<name>A0A9N8DJH1_9STRA</name>
<sequence>MADTVLQNVRIKLVELAKGDKPVFLALRTTTVTRTSIFDRKFYLSRDCKGKEIRTKVKFTTKPSEYYSDQLTYKVTRSTVLVVQYCKCPTWEENGYSIARPTRTGRKFSEELSFVQQKPHVQDRFLILFTPDNLHREEKSGVILSDDYHPGVPKGTLKHHDEVYGIESRFYTGLSPQDLDDIAVALGEDDEPEEEPAEPETETETGSK</sequence>
<keyword evidence="3" id="KW-1185">Reference proteome</keyword>
<dbReference type="EMBL" id="CAICTM010000119">
    <property type="protein sequence ID" value="CAB9501854.1"/>
    <property type="molecule type" value="Genomic_DNA"/>
</dbReference>
<accession>A0A9N8DJH1</accession>
<evidence type="ECO:0000313" key="2">
    <source>
        <dbReference type="EMBL" id="CAB9501854.1"/>
    </source>
</evidence>
<proteinExistence type="predicted"/>
<dbReference type="AlphaFoldDB" id="A0A9N8DJH1"/>
<evidence type="ECO:0000313" key="3">
    <source>
        <dbReference type="Proteomes" id="UP001153069"/>
    </source>
</evidence>
<gene>
    <name evidence="2" type="ORF">SEMRO_120_G058480.1</name>
</gene>
<organism evidence="2 3">
    <name type="scientific">Seminavis robusta</name>
    <dbReference type="NCBI Taxonomy" id="568900"/>
    <lineage>
        <taxon>Eukaryota</taxon>
        <taxon>Sar</taxon>
        <taxon>Stramenopiles</taxon>
        <taxon>Ochrophyta</taxon>
        <taxon>Bacillariophyta</taxon>
        <taxon>Bacillariophyceae</taxon>
        <taxon>Bacillariophycidae</taxon>
        <taxon>Naviculales</taxon>
        <taxon>Naviculaceae</taxon>
        <taxon>Seminavis</taxon>
    </lineage>
</organism>
<reference evidence="2" key="1">
    <citation type="submission" date="2020-06" db="EMBL/GenBank/DDBJ databases">
        <authorList>
            <consortium name="Plant Systems Biology data submission"/>
        </authorList>
    </citation>
    <scope>NUCLEOTIDE SEQUENCE</scope>
    <source>
        <strain evidence="2">D6</strain>
    </source>
</reference>
<feature type="region of interest" description="Disordered" evidence="1">
    <location>
        <begin position="188"/>
        <end position="208"/>
    </location>
</feature>
<dbReference type="Proteomes" id="UP001153069">
    <property type="component" value="Unassembled WGS sequence"/>
</dbReference>
<evidence type="ECO:0000256" key="1">
    <source>
        <dbReference type="SAM" id="MobiDB-lite"/>
    </source>
</evidence>